<feature type="active site" evidence="10">
    <location>
        <position position="49"/>
    </location>
</feature>
<dbReference type="FunFam" id="3.10.129.10:FF:000001">
    <property type="entry name" value="3-hydroxyacyl-[acyl-carrier-protein] dehydratase FabZ"/>
    <property type="match status" value="1"/>
</dbReference>
<dbReference type="InterPro" id="IPR010084">
    <property type="entry name" value="FabZ"/>
</dbReference>
<evidence type="ECO:0000256" key="5">
    <source>
        <dbReference type="ARBA" id="ARBA00022516"/>
    </source>
</evidence>
<dbReference type="GO" id="GO:0016020">
    <property type="term" value="C:membrane"/>
    <property type="evidence" value="ECO:0007669"/>
    <property type="project" value="GOC"/>
</dbReference>
<evidence type="ECO:0000313" key="12">
    <source>
        <dbReference type="Proteomes" id="UP000562464"/>
    </source>
</evidence>
<dbReference type="Gene3D" id="3.10.129.10">
    <property type="entry name" value="Hotdog Thioesterase"/>
    <property type="match status" value="1"/>
</dbReference>
<keyword evidence="8 10" id="KW-0456">Lyase</keyword>
<name>A0A841C6F2_9LACT</name>
<keyword evidence="4 10" id="KW-0963">Cytoplasm</keyword>
<evidence type="ECO:0000256" key="10">
    <source>
        <dbReference type="HAMAP-Rule" id="MF_00406"/>
    </source>
</evidence>
<dbReference type="RefSeq" id="WP_183538112.1">
    <property type="nucleotide sequence ID" value="NZ_DASWOY010000012.1"/>
</dbReference>
<comment type="function">
    <text evidence="9 10">Involved in unsaturated fatty acids biosynthesis. Catalyzes the dehydration of short chain beta-hydroxyacyl-ACPs and long chain saturated and unsaturated beta-hydroxyacyl-ACPs.</text>
</comment>
<dbReference type="EMBL" id="JACHHV010000001">
    <property type="protein sequence ID" value="MBB5887182.1"/>
    <property type="molecule type" value="Genomic_DNA"/>
</dbReference>
<dbReference type="NCBIfam" id="NF000582">
    <property type="entry name" value="PRK00006.1"/>
    <property type="match status" value="1"/>
</dbReference>
<dbReference type="PANTHER" id="PTHR30272">
    <property type="entry name" value="3-HYDROXYACYL-[ACYL-CARRIER-PROTEIN] DEHYDRATASE"/>
    <property type="match status" value="1"/>
</dbReference>
<dbReference type="AlphaFoldDB" id="A0A841C6F2"/>
<evidence type="ECO:0000256" key="8">
    <source>
        <dbReference type="ARBA" id="ARBA00023239"/>
    </source>
</evidence>
<proteinExistence type="inferred from homology"/>
<dbReference type="PANTHER" id="PTHR30272:SF1">
    <property type="entry name" value="3-HYDROXYACYL-[ACYL-CARRIER-PROTEIN] DEHYDRATASE"/>
    <property type="match status" value="1"/>
</dbReference>
<evidence type="ECO:0000256" key="4">
    <source>
        <dbReference type="ARBA" id="ARBA00022490"/>
    </source>
</evidence>
<evidence type="ECO:0000256" key="3">
    <source>
        <dbReference type="ARBA" id="ARBA00009174"/>
    </source>
</evidence>
<dbReference type="InterPro" id="IPR013114">
    <property type="entry name" value="FabA_FabZ"/>
</dbReference>
<dbReference type="SUPFAM" id="SSF54637">
    <property type="entry name" value="Thioesterase/thiol ester dehydrase-isomerase"/>
    <property type="match status" value="1"/>
</dbReference>
<keyword evidence="12" id="KW-1185">Reference proteome</keyword>
<evidence type="ECO:0000256" key="1">
    <source>
        <dbReference type="ARBA" id="ARBA00001055"/>
    </source>
</evidence>
<evidence type="ECO:0000256" key="6">
    <source>
        <dbReference type="ARBA" id="ARBA00022556"/>
    </source>
</evidence>
<dbReference type="InterPro" id="IPR029069">
    <property type="entry name" value="HotDog_dom_sf"/>
</dbReference>
<evidence type="ECO:0000256" key="9">
    <source>
        <dbReference type="ARBA" id="ARBA00025049"/>
    </source>
</evidence>
<dbReference type="GO" id="GO:0005737">
    <property type="term" value="C:cytoplasm"/>
    <property type="evidence" value="ECO:0007669"/>
    <property type="project" value="UniProtKB-SubCell"/>
</dbReference>
<gene>
    <name evidence="10" type="primary">fabZ</name>
    <name evidence="11" type="ORF">HNQ37_000050</name>
</gene>
<keyword evidence="6 10" id="KW-0441">Lipid A biosynthesis</keyword>
<organism evidence="11 12">
    <name type="scientific">Lactovum miscens</name>
    <dbReference type="NCBI Taxonomy" id="190387"/>
    <lineage>
        <taxon>Bacteria</taxon>
        <taxon>Bacillati</taxon>
        <taxon>Bacillota</taxon>
        <taxon>Bacilli</taxon>
        <taxon>Lactobacillales</taxon>
        <taxon>Streptococcaceae</taxon>
        <taxon>Lactovum</taxon>
    </lineage>
</organism>
<dbReference type="GO" id="GO:0009245">
    <property type="term" value="P:lipid A biosynthetic process"/>
    <property type="evidence" value="ECO:0007669"/>
    <property type="project" value="UniProtKB-UniRule"/>
</dbReference>
<comment type="subcellular location">
    <subcellularLocation>
        <location evidence="2 10">Cytoplasm</location>
    </subcellularLocation>
</comment>
<dbReference type="HAMAP" id="MF_00406">
    <property type="entry name" value="FabZ"/>
    <property type="match status" value="1"/>
</dbReference>
<reference evidence="11 12" key="1">
    <citation type="submission" date="2020-08" db="EMBL/GenBank/DDBJ databases">
        <title>Genomic Encyclopedia of Type Strains, Phase IV (KMG-IV): sequencing the most valuable type-strain genomes for metagenomic binning, comparative biology and taxonomic classification.</title>
        <authorList>
            <person name="Goeker M."/>
        </authorList>
    </citation>
    <scope>NUCLEOTIDE SEQUENCE [LARGE SCALE GENOMIC DNA]</scope>
    <source>
        <strain evidence="11 12">DSM 14925</strain>
    </source>
</reference>
<comment type="catalytic activity">
    <reaction evidence="1 10">
        <text>a (3R)-hydroxyacyl-[ACP] = a (2E)-enoyl-[ACP] + H2O</text>
        <dbReference type="Rhea" id="RHEA:13097"/>
        <dbReference type="Rhea" id="RHEA-COMP:9925"/>
        <dbReference type="Rhea" id="RHEA-COMP:9945"/>
        <dbReference type="ChEBI" id="CHEBI:15377"/>
        <dbReference type="ChEBI" id="CHEBI:78784"/>
        <dbReference type="ChEBI" id="CHEBI:78827"/>
        <dbReference type="EC" id="4.2.1.59"/>
    </reaction>
</comment>
<dbReference type="CDD" id="cd01288">
    <property type="entry name" value="FabZ"/>
    <property type="match status" value="1"/>
</dbReference>
<dbReference type="NCBIfam" id="TIGR01750">
    <property type="entry name" value="fabZ"/>
    <property type="match status" value="1"/>
</dbReference>
<dbReference type="GO" id="GO:0019171">
    <property type="term" value="F:(3R)-hydroxyacyl-[acyl-carrier-protein] dehydratase activity"/>
    <property type="evidence" value="ECO:0007669"/>
    <property type="project" value="UniProtKB-EC"/>
</dbReference>
<evidence type="ECO:0000313" key="11">
    <source>
        <dbReference type="EMBL" id="MBB5887182.1"/>
    </source>
</evidence>
<protein>
    <recommendedName>
        <fullName evidence="10">3-hydroxyacyl-[acyl-carrier-protein] dehydratase FabZ</fullName>
        <ecNumber evidence="10">4.2.1.59</ecNumber>
    </recommendedName>
    <alternativeName>
        <fullName evidence="10">(3R)-hydroxymyristoyl-[acyl-carrier-protein] dehydratase</fullName>
        <shortName evidence="10">(3R)-hydroxymyristoyl-ACP dehydrase</shortName>
    </alternativeName>
    <alternativeName>
        <fullName evidence="10">Beta-hydroxyacyl-ACP dehydratase</fullName>
    </alternativeName>
</protein>
<evidence type="ECO:0000256" key="7">
    <source>
        <dbReference type="ARBA" id="ARBA00023098"/>
    </source>
</evidence>
<accession>A0A841C6F2</accession>
<dbReference type="GO" id="GO:0006633">
    <property type="term" value="P:fatty acid biosynthetic process"/>
    <property type="evidence" value="ECO:0007669"/>
    <property type="project" value="UniProtKB-UniRule"/>
</dbReference>
<comment type="similarity">
    <text evidence="3 10">Belongs to the thioester dehydratase family. FabZ subfamily.</text>
</comment>
<keyword evidence="7 10" id="KW-0443">Lipid metabolism</keyword>
<dbReference type="EC" id="4.2.1.59" evidence="10"/>
<dbReference type="Pfam" id="PF07977">
    <property type="entry name" value="FabA"/>
    <property type="match status" value="1"/>
</dbReference>
<dbReference type="Proteomes" id="UP000562464">
    <property type="component" value="Unassembled WGS sequence"/>
</dbReference>
<keyword evidence="5 10" id="KW-0444">Lipid biosynthesis</keyword>
<evidence type="ECO:0000256" key="2">
    <source>
        <dbReference type="ARBA" id="ARBA00004496"/>
    </source>
</evidence>
<sequence>MPVFNAQEVAEIIPNRYPILFIDYVDSMDENKIVATKNVTINEQIFSGHFPGNPTFPGVLILESLAQAGSILILKKPGFEGKMAYIGGIDKAKFRKKVIPGDVMKLHFEITKFRGKVGIAHAEARVEDKKVAECEFTFIVDEAAVQE</sequence>
<comment type="caution">
    <text evidence="11">The sequence shown here is derived from an EMBL/GenBank/DDBJ whole genome shotgun (WGS) entry which is preliminary data.</text>
</comment>